<dbReference type="AlphaFoldDB" id="A0A820E0S2"/>
<evidence type="ECO:0000313" key="3">
    <source>
        <dbReference type="Proteomes" id="UP000663874"/>
    </source>
</evidence>
<dbReference type="InterPro" id="IPR001130">
    <property type="entry name" value="TatD-like"/>
</dbReference>
<dbReference type="PANTHER" id="PTHR46363:SF1">
    <property type="entry name" value="DEOXYRIBONUCLEASE TATDN2-RELATED"/>
    <property type="match status" value="1"/>
</dbReference>
<comment type="similarity">
    <text evidence="1">Belongs to the metallo-dependent hydrolases superfamily. TatD-type hydrolase family.</text>
</comment>
<dbReference type="InterPro" id="IPR032466">
    <property type="entry name" value="Metal_Hydrolase"/>
</dbReference>
<dbReference type="Proteomes" id="UP000663874">
    <property type="component" value="Unassembled WGS sequence"/>
</dbReference>
<dbReference type="PANTHER" id="PTHR46363">
    <property type="entry name" value="DEOXYRIBONUCLEASE TATDN2-RELATED"/>
    <property type="match status" value="1"/>
</dbReference>
<accession>A0A820E0S2</accession>
<comment type="caution">
    <text evidence="2">The sequence shown here is derived from an EMBL/GenBank/DDBJ whole genome shotgun (WGS) entry which is preliminary data.</text>
</comment>
<dbReference type="Gene3D" id="3.20.20.140">
    <property type="entry name" value="Metal-dependent hydrolases"/>
    <property type="match status" value="1"/>
</dbReference>
<reference evidence="2" key="1">
    <citation type="submission" date="2021-02" db="EMBL/GenBank/DDBJ databases">
        <authorList>
            <person name="Nowell W R."/>
        </authorList>
    </citation>
    <scope>NUCLEOTIDE SEQUENCE</scope>
</reference>
<organism evidence="2 3">
    <name type="scientific">Rotaria sordida</name>
    <dbReference type="NCBI Taxonomy" id="392033"/>
    <lineage>
        <taxon>Eukaryota</taxon>
        <taxon>Metazoa</taxon>
        <taxon>Spiralia</taxon>
        <taxon>Gnathifera</taxon>
        <taxon>Rotifera</taxon>
        <taxon>Eurotatoria</taxon>
        <taxon>Bdelloidea</taxon>
        <taxon>Philodinida</taxon>
        <taxon>Philodinidae</taxon>
        <taxon>Rotaria</taxon>
    </lineage>
</organism>
<evidence type="ECO:0000256" key="1">
    <source>
        <dbReference type="ARBA" id="ARBA00009275"/>
    </source>
</evidence>
<name>A0A820E0S2_9BILA</name>
<protein>
    <submittedName>
        <fullName evidence="2">Uncharacterized protein</fullName>
    </submittedName>
</protein>
<dbReference type="SUPFAM" id="SSF51556">
    <property type="entry name" value="Metallo-dependent hydrolases"/>
    <property type="match status" value="1"/>
</dbReference>
<evidence type="ECO:0000313" key="2">
    <source>
        <dbReference type="EMBL" id="CAF4240991.1"/>
    </source>
</evidence>
<gene>
    <name evidence="2" type="ORF">FNK824_LOCUS38163</name>
</gene>
<dbReference type="GO" id="GO:0016788">
    <property type="term" value="F:hydrolase activity, acting on ester bonds"/>
    <property type="evidence" value="ECO:0007669"/>
    <property type="project" value="InterPro"/>
</dbReference>
<dbReference type="Pfam" id="PF01026">
    <property type="entry name" value="TatD_DNase"/>
    <property type="match status" value="1"/>
</dbReference>
<proteinExistence type="inferred from homology"/>
<dbReference type="EMBL" id="CAJOBE010021043">
    <property type="protein sequence ID" value="CAF4240991.1"/>
    <property type="molecule type" value="Genomic_DNA"/>
</dbReference>
<feature type="non-terminal residue" evidence="2">
    <location>
        <position position="1"/>
    </location>
</feature>
<sequence>KKQNPVSGCPIVAIGEVGLDETSKFSILDQKLALENQIIIARQTGLPLILHCRGRSLFRPLFDCVSSILSSNHPIQWHCIKSDSDLTVIDNFITTFPNSVISLNGSTTLIKDIDQDKTFKKWIRNHPSLLDHLVLETDGPWLCPQDLSIQQYNSCTGIFVTSKWIENILRISGKNASAIIQIANYNAHKIFRF</sequence>